<dbReference type="Pfam" id="PF00939">
    <property type="entry name" value="Na_sulph_symp"/>
    <property type="match status" value="1"/>
</dbReference>
<dbReference type="Proteomes" id="UP001519460">
    <property type="component" value="Unassembled WGS sequence"/>
</dbReference>
<dbReference type="InterPro" id="IPR001898">
    <property type="entry name" value="SLC13A/DASS"/>
</dbReference>
<evidence type="ECO:0000313" key="10">
    <source>
        <dbReference type="Proteomes" id="UP001519460"/>
    </source>
</evidence>
<keyword evidence="6 8" id="KW-0472">Membrane</keyword>
<sequence>MRTVLEHIKASRTLILILLTPLLLLPVPLVIGSSEARCAYALFMMAVFWITESVPISVTALMPVFLFPILNVMTASATAKEYITETIMMGIGALQVAIGIENWNLHKRIALRILLFMGSEPRWLMLGLMLATWFLSMWISNTATTTMMIPITEAILQQLKTTTMGVREEEKKSVEQNGTKYELEMTVKVSETDDPADKNESDPADKQNSTTKERQPEFTADDKEEQRYERLCKGMSLCICYAANCGGIATLTGTGPNLIMKAFADDLYEQHGLTSPVNFASWMGFGLPLSALMLIVTWCWLQIFFLRCRGAFNECSRNSSGSSDGQKVKQIIRNEYDKLGPISFAEGSMLFWFAMMVVLWISRDLGGMGGWQNIFPEGTVSGSTVSVLIAFILYFYPSTPPAIFCGRRRAEKHSATTEVNGRLQKLEPLLTWKVVHEKMPWGLILLLGGGFALAKGCQESGLSLWIGQQFEVFSHLNRYVILFIICYIAAATTEVTSNSAISSLFVPILSSLAISTGVHPLYYLFPGVISCSFAYMLPVATPPNAIVFSYGHVRIVDMMSAGVVLNILAVPLLVFATATWGEAMFNFQNIPEAFVNATILANAI</sequence>
<dbReference type="PANTHER" id="PTHR10283:SF82">
    <property type="entry name" value="SOLUTE CARRIER FAMILY 13 MEMBER 2"/>
    <property type="match status" value="1"/>
</dbReference>
<feature type="transmembrane region" description="Helical" evidence="8">
    <location>
        <begin position="279"/>
        <end position="301"/>
    </location>
</feature>
<organism evidence="9 10">
    <name type="scientific">Batillaria attramentaria</name>
    <dbReference type="NCBI Taxonomy" id="370345"/>
    <lineage>
        <taxon>Eukaryota</taxon>
        <taxon>Metazoa</taxon>
        <taxon>Spiralia</taxon>
        <taxon>Lophotrochozoa</taxon>
        <taxon>Mollusca</taxon>
        <taxon>Gastropoda</taxon>
        <taxon>Caenogastropoda</taxon>
        <taxon>Sorbeoconcha</taxon>
        <taxon>Cerithioidea</taxon>
        <taxon>Batillariidae</taxon>
        <taxon>Batillaria</taxon>
    </lineage>
</organism>
<dbReference type="PROSITE" id="PS01271">
    <property type="entry name" value="NA_SULFATE"/>
    <property type="match status" value="1"/>
</dbReference>
<feature type="transmembrane region" description="Helical" evidence="8">
    <location>
        <begin position="479"/>
        <end position="501"/>
    </location>
</feature>
<feature type="transmembrane region" description="Helical" evidence="8">
    <location>
        <begin position="42"/>
        <end position="70"/>
    </location>
</feature>
<feature type="transmembrane region" description="Helical" evidence="8">
    <location>
        <begin position="561"/>
        <end position="581"/>
    </location>
</feature>
<comment type="similarity">
    <text evidence="2">Belongs to the SLC13A/DASS transporter (TC 2.A.47) family. NADC subfamily.</text>
</comment>
<dbReference type="GO" id="GO:0015141">
    <property type="term" value="F:succinate transmembrane transporter activity"/>
    <property type="evidence" value="ECO:0007669"/>
    <property type="project" value="UniProtKB-ARBA"/>
</dbReference>
<feature type="region of interest" description="Disordered" evidence="7">
    <location>
        <begin position="189"/>
        <end position="223"/>
    </location>
</feature>
<name>A0ABD0JE83_9CAEN</name>
<evidence type="ECO:0000256" key="2">
    <source>
        <dbReference type="ARBA" id="ARBA00006772"/>
    </source>
</evidence>
<accession>A0ABD0JE83</accession>
<evidence type="ECO:0000256" key="7">
    <source>
        <dbReference type="SAM" id="MobiDB-lite"/>
    </source>
</evidence>
<evidence type="ECO:0000256" key="5">
    <source>
        <dbReference type="ARBA" id="ARBA00022989"/>
    </source>
</evidence>
<feature type="compositionally biased region" description="Basic and acidic residues" evidence="7">
    <location>
        <begin position="195"/>
        <end position="223"/>
    </location>
</feature>
<feature type="transmembrane region" description="Helical" evidence="8">
    <location>
        <begin position="237"/>
        <end position="259"/>
    </location>
</feature>
<dbReference type="PANTHER" id="PTHR10283">
    <property type="entry name" value="SOLUTE CARRIER FAMILY 13 MEMBER"/>
    <property type="match status" value="1"/>
</dbReference>
<comment type="caution">
    <text evidence="9">The sequence shown here is derived from an EMBL/GenBank/DDBJ whole genome shotgun (WGS) entry which is preliminary data.</text>
</comment>
<keyword evidence="3" id="KW-0813">Transport</keyword>
<gene>
    <name evidence="9" type="ORF">BaRGS_00035646</name>
</gene>
<feature type="transmembrane region" description="Helical" evidence="8">
    <location>
        <begin position="521"/>
        <end position="540"/>
    </location>
</feature>
<feature type="transmembrane region" description="Helical" evidence="8">
    <location>
        <begin position="123"/>
        <end position="140"/>
    </location>
</feature>
<comment type="subcellular location">
    <subcellularLocation>
        <location evidence="1">Membrane</location>
        <topology evidence="1">Multi-pass membrane protein</topology>
    </subcellularLocation>
</comment>
<feature type="transmembrane region" description="Helical" evidence="8">
    <location>
        <begin position="374"/>
        <end position="396"/>
    </location>
</feature>
<dbReference type="AlphaFoldDB" id="A0ABD0JE83"/>
<dbReference type="GO" id="GO:0016020">
    <property type="term" value="C:membrane"/>
    <property type="evidence" value="ECO:0007669"/>
    <property type="project" value="UniProtKB-SubCell"/>
</dbReference>
<evidence type="ECO:0000256" key="6">
    <source>
        <dbReference type="ARBA" id="ARBA00023136"/>
    </source>
</evidence>
<evidence type="ECO:0000313" key="9">
    <source>
        <dbReference type="EMBL" id="KAK7471714.1"/>
    </source>
</evidence>
<protein>
    <recommendedName>
        <fullName evidence="11">Solute carrier family 13 member 5</fullName>
    </recommendedName>
</protein>
<keyword evidence="4 8" id="KW-0812">Transmembrane</keyword>
<proteinExistence type="inferred from homology"/>
<keyword evidence="10" id="KW-1185">Reference proteome</keyword>
<feature type="transmembrane region" description="Helical" evidence="8">
    <location>
        <begin position="82"/>
        <end position="103"/>
    </location>
</feature>
<evidence type="ECO:0000256" key="1">
    <source>
        <dbReference type="ARBA" id="ARBA00004141"/>
    </source>
</evidence>
<feature type="transmembrane region" description="Helical" evidence="8">
    <location>
        <begin position="339"/>
        <end position="362"/>
    </location>
</feature>
<evidence type="ECO:0000256" key="4">
    <source>
        <dbReference type="ARBA" id="ARBA00022692"/>
    </source>
</evidence>
<evidence type="ECO:0008006" key="11">
    <source>
        <dbReference type="Google" id="ProtNLM"/>
    </source>
</evidence>
<evidence type="ECO:0000256" key="8">
    <source>
        <dbReference type="SAM" id="Phobius"/>
    </source>
</evidence>
<reference evidence="9 10" key="1">
    <citation type="journal article" date="2023" name="Sci. Data">
        <title>Genome assembly of the Korean intertidal mud-creeper Batillaria attramentaria.</title>
        <authorList>
            <person name="Patra A.K."/>
            <person name="Ho P.T."/>
            <person name="Jun S."/>
            <person name="Lee S.J."/>
            <person name="Kim Y."/>
            <person name="Won Y.J."/>
        </authorList>
    </citation>
    <scope>NUCLEOTIDE SEQUENCE [LARGE SCALE GENOMIC DNA]</scope>
    <source>
        <strain evidence="9">Wonlab-2016</strain>
    </source>
</reference>
<dbReference type="EMBL" id="JACVVK020000481">
    <property type="protein sequence ID" value="KAK7471714.1"/>
    <property type="molecule type" value="Genomic_DNA"/>
</dbReference>
<dbReference type="InterPro" id="IPR031312">
    <property type="entry name" value="Na/sul_symport_CS"/>
</dbReference>
<keyword evidence="5 8" id="KW-1133">Transmembrane helix</keyword>
<evidence type="ECO:0000256" key="3">
    <source>
        <dbReference type="ARBA" id="ARBA00022448"/>
    </source>
</evidence>